<organism evidence="2 3">
    <name type="scientific">Glossina pallidipes</name>
    <name type="common">Tsetse fly</name>
    <dbReference type="NCBI Taxonomy" id="7398"/>
    <lineage>
        <taxon>Eukaryota</taxon>
        <taxon>Metazoa</taxon>
        <taxon>Ecdysozoa</taxon>
        <taxon>Arthropoda</taxon>
        <taxon>Hexapoda</taxon>
        <taxon>Insecta</taxon>
        <taxon>Pterygota</taxon>
        <taxon>Neoptera</taxon>
        <taxon>Endopterygota</taxon>
        <taxon>Diptera</taxon>
        <taxon>Brachycera</taxon>
        <taxon>Muscomorpha</taxon>
        <taxon>Hippoboscoidea</taxon>
        <taxon>Glossinidae</taxon>
        <taxon>Glossina</taxon>
    </lineage>
</organism>
<proteinExistence type="predicted"/>
<keyword evidence="1" id="KW-1133">Transmembrane helix</keyword>
<keyword evidence="1" id="KW-0472">Membrane</keyword>
<dbReference type="VEuPathDB" id="VectorBase:GPAI030563"/>
<evidence type="ECO:0000313" key="2">
    <source>
        <dbReference type="EnsemblMetazoa" id="GPAI030563-PA"/>
    </source>
</evidence>
<name>A0A1B0A0C9_GLOPL</name>
<evidence type="ECO:0000313" key="3">
    <source>
        <dbReference type="Proteomes" id="UP000092445"/>
    </source>
</evidence>
<dbReference type="EnsemblMetazoa" id="GPAI030563-RA">
    <property type="protein sequence ID" value="GPAI030563-PA"/>
    <property type="gene ID" value="GPAI030563"/>
</dbReference>
<keyword evidence="3" id="KW-1185">Reference proteome</keyword>
<reference evidence="3" key="1">
    <citation type="submission" date="2014-03" db="EMBL/GenBank/DDBJ databases">
        <authorList>
            <person name="Aksoy S."/>
            <person name="Warren W."/>
            <person name="Wilson R.K."/>
        </authorList>
    </citation>
    <scope>NUCLEOTIDE SEQUENCE [LARGE SCALE GENOMIC DNA]</scope>
    <source>
        <strain evidence="3">IAEA</strain>
    </source>
</reference>
<sequence>MWKWQIYEWNFFYSGRIMKGSAKEGRPNPGEGNPWVISTRDIINHNNNDNNNDNNNNNNNNNNNMHFSIFLNIKKQNPIEYFFIKYSERQSYREHNYGNDGSFIVTVGLLMNLQMTSLSICKKPRQPGLKIFPASNLASEMILCAIVLPIYITAIVLVSTIKT</sequence>
<accession>A0A1B0A0C9</accession>
<reference evidence="2" key="2">
    <citation type="submission" date="2020-05" db="UniProtKB">
        <authorList>
            <consortium name="EnsemblMetazoa"/>
        </authorList>
    </citation>
    <scope>IDENTIFICATION</scope>
    <source>
        <strain evidence="2">IAEA</strain>
    </source>
</reference>
<dbReference type="AlphaFoldDB" id="A0A1B0A0C9"/>
<keyword evidence="1" id="KW-0812">Transmembrane</keyword>
<feature type="transmembrane region" description="Helical" evidence="1">
    <location>
        <begin position="142"/>
        <end position="161"/>
    </location>
</feature>
<dbReference type="Proteomes" id="UP000092445">
    <property type="component" value="Unassembled WGS sequence"/>
</dbReference>
<evidence type="ECO:0000256" key="1">
    <source>
        <dbReference type="SAM" id="Phobius"/>
    </source>
</evidence>
<protein>
    <submittedName>
        <fullName evidence="2">Uncharacterized protein</fullName>
    </submittedName>
</protein>